<dbReference type="InterPro" id="IPR053037">
    <property type="entry name" value="Pericyclase_pydY-like"/>
</dbReference>
<evidence type="ECO:0008006" key="3">
    <source>
        <dbReference type="Google" id="ProtNLM"/>
    </source>
</evidence>
<sequence>MAAPETISILDITGKWVMNKTLSDNPDELLGLQGVGLITRKIIGVVTITQGIKHFKDENGVEHVDNDQSFAGGLASTKEERIYSNVTTEHADHLYGPMKNTSWRCPVADIEHEYLKTGWTEDTIKHGTLRTVSVSDVAKGNIKQWTADQVWGFELIEGERRYTRRIKFTGPDGEGVEIRMVHNYLGPLA</sequence>
<keyword evidence="2" id="KW-1185">Reference proteome</keyword>
<dbReference type="PANTHER" id="PTHR38115">
    <property type="entry name" value="LIPOCALIN-LIKE DOMAIN-CONTAINING PROTEIN"/>
    <property type="match status" value="1"/>
</dbReference>
<evidence type="ECO:0000313" key="2">
    <source>
        <dbReference type="Proteomes" id="UP000305067"/>
    </source>
</evidence>
<dbReference type="Proteomes" id="UP000305067">
    <property type="component" value="Unassembled WGS sequence"/>
</dbReference>
<name>A0A5C3QZM5_9AGAR</name>
<dbReference type="EMBL" id="ML178815">
    <property type="protein sequence ID" value="TFL06798.1"/>
    <property type="molecule type" value="Genomic_DNA"/>
</dbReference>
<organism evidence="1 2">
    <name type="scientific">Pterulicium gracile</name>
    <dbReference type="NCBI Taxonomy" id="1884261"/>
    <lineage>
        <taxon>Eukaryota</taxon>
        <taxon>Fungi</taxon>
        <taxon>Dikarya</taxon>
        <taxon>Basidiomycota</taxon>
        <taxon>Agaricomycotina</taxon>
        <taxon>Agaricomycetes</taxon>
        <taxon>Agaricomycetidae</taxon>
        <taxon>Agaricales</taxon>
        <taxon>Pleurotineae</taxon>
        <taxon>Pterulaceae</taxon>
        <taxon>Pterulicium</taxon>
    </lineage>
</organism>
<dbReference type="OrthoDB" id="425354at2759"/>
<dbReference type="AlphaFoldDB" id="A0A5C3QZM5"/>
<dbReference type="PANTHER" id="PTHR38115:SF1">
    <property type="entry name" value="LIPOCALIN-LIKE DOMAIN-CONTAINING PROTEIN"/>
    <property type="match status" value="1"/>
</dbReference>
<evidence type="ECO:0000313" key="1">
    <source>
        <dbReference type="EMBL" id="TFL06798.1"/>
    </source>
</evidence>
<protein>
    <recommendedName>
        <fullName evidence="3">Calycin-like protein</fullName>
    </recommendedName>
</protein>
<proteinExistence type="predicted"/>
<accession>A0A5C3QZM5</accession>
<gene>
    <name evidence="1" type="ORF">BDV98DRAFT_164972</name>
</gene>
<reference evidence="1 2" key="1">
    <citation type="journal article" date="2019" name="Nat. Ecol. Evol.">
        <title>Megaphylogeny resolves global patterns of mushroom evolution.</title>
        <authorList>
            <person name="Varga T."/>
            <person name="Krizsan K."/>
            <person name="Foldi C."/>
            <person name="Dima B."/>
            <person name="Sanchez-Garcia M."/>
            <person name="Sanchez-Ramirez S."/>
            <person name="Szollosi G.J."/>
            <person name="Szarkandi J.G."/>
            <person name="Papp V."/>
            <person name="Albert L."/>
            <person name="Andreopoulos W."/>
            <person name="Angelini C."/>
            <person name="Antonin V."/>
            <person name="Barry K.W."/>
            <person name="Bougher N.L."/>
            <person name="Buchanan P."/>
            <person name="Buyck B."/>
            <person name="Bense V."/>
            <person name="Catcheside P."/>
            <person name="Chovatia M."/>
            <person name="Cooper J."/>
            <person name="Damon W."/>
            <person name="Desjardin D."/>
            <person name="Finy P."/>
            <person name="Geml J."/>
            <person name="Haridas S."/>
            <person name="Hughes K."/>
            <person name="Justo A."/>
            <person name="Karasinski D."/>
            <person name="Kautmanova I."/>
            <person name="Kiss B."/>
            <person name="Kocsube S."/>
            <person name="Kotiranta H."/>
            <person name="LaButti K.M."/>
            <person name="Lechner B.E."/>
            <person name="Liimatainen K."/>
            <person name="Lipzen A."/>
            <person name="Lukacs Z."/>
            <person name="Mihaltcheva S."/>
            <person name="Morgado L.N."/>
            <person name="Niskanen T."/>
            <person name="Noordeloos M.E."/>
            <person name="Ohm R.A."/>
            <person name="Ortiz-Santana B."/>
            <person name="Ovrebo C."/>
            <person name="Racz N."/>
            <person name="Riley R."/>
            <person name="Savchenko A."/>
            <person name="Shiryaev A."/>
            <person name="Soop K."/>
            <person name="Spirin V."/>
            <person name="Szebenyi C."/>
            <person name="Tomsovsky M."/>
            <person name="Tulloss R.E."/>
            <person name="Uehling J."/>
            <person name="Grigoriev I.V."/>
            <person name="Vagvolgyi C."/>
            <person name="Papp T."/>
            <person name="Martin F.M."/>
            <person name="Miettinen O."/>
            <person name="Hibbett D.S."/>
            <person name="Nagy L.G."/>
        </authorList>
    </citation>
    <scope>NUCLEOTIDE SEQUENCE [LARGE SCALE GENOMIC DNA]</scope>
    <source>
        <strain evidence="1 2">CBS 309.79</strain>
    </source>
</reference>